<reference evidence="3 4" key="1">
    <citation type="submission" date="2023-10" db="EMBL/GenBank/DDBJ databases">
        <title>Chromosome-scale genome assembly provides insights into flower coloration mechanisms of Canna indica.</title>
        <authorList>
            <person name="Li C."/>
        </authorList>
    </citation>
    <scope>NUCLEOTIDE SEQUENCE [LARGE SCALE GENOMIC DNA]</scope>
    <source>
        <tissue evidence="3">Flower</tissue>
    </source>
</reference>
<dbReference type="PANTHER" id="PTHR16487:SF0">
    <property type="entry name" value="PROTEIN PHOSPHATASE 4 REGULATORY SUBUNIT 2-RELATED"/>
    <property type="match status" value="1"/>
</dbReference>
<dbReference type="PANTHER" id="PTHR16487">
    <property type="entry name" value="PPP4R2-RELATED PROTEIN"/>
    <property type="match status" value="1"/>
</dbReference>
<protein>
    <recommendedName>
        <fullName evidence="5">Serine/threonine-protein phosphatase 4 regulatory subunit 2</fullName>
    </recommendedName>
</protein>
<proteinExistence type="inferred from homology"/>
<accession>A0AAQ3KK29</accession>
<feature type="compositionally biased region" description="Acidic residues" evidence="2">
    <location>
        <begin position="179"/>
        <end position="194"/>
    </location>
</feature>
<evidence type="ECO:0000313" key="4">
    <source>
        <dbReference type="Proteomes" id="UP001327560"/>
    </source>
</evidence>
<dbReference type="AlphaFoldDB" id="A0AAQ3KK29"/>
<comment type="similarity">
    <text evidence="1">Belongs to the PPP4R2 family.</text>
</comment>
<dbReference type="GO" id="GO:0019888">
    <property type="term" value="F:protein phosphatase regulator activity"/>
    <property type="evidence" value="ECO:0007669"/>
    <property type="project" value="InterPro"/>
</dbReference>
<feature type="compositionally biased region" description="Polar residues" evidence="2">
    <location>
        <begin position="156"/>
        <end position="169"/>
    </location>
</feature>
<name>A0AAQ3KK29_9LILI</name>
<dbReference type="GO" id="GO:0030289">
    <property type="term" value="C:protein phosphatase 4 complex"/>
    <property type="evidence" value="ECO:0007669"/>
    <property type="project" value="InterPro"/>
</dbReference>
<evidence type="ECO:0000256" key="1">
    <source>
        <dbReference type="ARBA" id="ARBA00009207"/>
    </source>
</evidence>
<organism evidence="3 4">
    <name type="scientific">Canna indica</name>
    <name type="common">Indian-shot</name>
    <dbReference type="NCBI Taxonomy" id="4628"/>
    <lineage>
        <taxon>Eukaryota</taxon>
        <taxon>Viridiplantae</taxon>
        <taxon>Streptophyta</taxon>
        <taxon>Embryophyta</taxon>
        <taxon>Tracheophyta</taxon>
        <taxon>Spermatophyta</taxon>
        <taxon>Magnoliopsida</taxon>
        <taxon>Liliopsida</taxon>
        <taxon>Zingiberales</taxon>
        <taxon>Cannaceae</taxon>
        <taxon>Canna</taxon>
    </lineage>
</organism>
<evidence type="ECO:0000313" key="3">
    <source>
        <dbReference type="EMBL" id="WOL10353.1"/>
    </source>
</evidence>
<evidence type="ECO:0008006" key="5">
    <source>
        <dbReference type="Google" id="ProtNLM"/>
    </source>
</evidence>
<feature type="compositionally biased region" description="Polar residues" evidence="2">
    <location>
        <begin position="207"/>
        <end position="224"/>
    </location>
</feature>
<evidence type="ECO:0000256" key="2">
    <source>
        <dbReference type="SAM" id="MobiDB-lite"/>
    </source>
</evidence>
<sequence length="236" mass="25848">MSEDRQADERASRQAEPKCDVSVGEIRNIMEVIAATGKFWHDWDMLKGLLSFWMKQVLAEYSEAQTDNSGGLQKSSLVGELYAELVKRLDEALLSFVEGPPFTLQRLCEILLAPKSTYSNLSKLALALEKNLLVTSTLRICTDPYPGAMGQKHNTDNGNELPQEMSTPVPNGIETAAGDGDEEMTDAEADEEATIADTEMREEKVSDVSTNEPETVSDSNTSNEIGAANELRVPST</sequence>
<dbReference type="GO" id="GO:0005634">
    <property type="term" value="C:nucleus"/>
    <property type="evidence" value="ECO:0007669"/>
    <property type="project" value="TreeGrafter"/>
</dbReference>
<dbReference type="InterPro" id="IPR015267">
    <property type="entry name" value="PPP4R2"/>
</dbReference>
<gene>
    <name evidence="3" type="ORF">Cni_G19108</name>
</gene>
<dbReference type="Proteomes" id="UP001327560">
    <property type="component" value="Chromosome 6"/>
</dbReference>
<feature type="region of interest" description="Disordered" evidence="2">
    <location>
        <begin position="150"/>
        <end position="236"/>
    </location>
</feature>
<keyword evidence="4" id="KW-1185">Reference proteome</keyword>
<dbReference type="Pfam" id="PF09184">
    <property type="entry name" value="PPP4R2"/>
    <property type="match status" value="1"/>
</dbReference>
<dbReference type="EMBL" id="CP136895">
    <property type="protein sequence ID" value="WOL10353.1"/>
    <property type="molecule type" value="Genomic_DNA"/>
</dbReference>
<dbReference type="GO" id="GO:0005737">
    <property type="term" value="C:cytoplasm"/>
    <property type="evidence" value="ECO:0007669"/>
    <property type="project" value="TreeGrafter"/>
</dbReference>